<dbReference type="InterPro" id="IPR027381">
    <property type="entry name" value="LytR/CpsA/Psr_C"/>
</dbReference>
<keyword evidence="2" id="KW-1133">Transmembrane helix</keyword>
<dbReference type="PANTHER" id="PTHR33392:SF6">
    <property type="entry name" value="POLYISOPRENYL-TEICHOIC ACID--PEPTIDOGLYCAN TEICHOIC ACID TRANSFERASE TAGU"/>
    <property type="match status" value="1"/>
</dbReference>
<evidence type="ECO:0000256" key="2">
    <source>
        <dbReference type="SAM" id="Phobius"/>
    </source>
</evidence>
<dbReference type="Gene3D" id="3.40.630.190">
    <property type="entry name" value="LCP protein"/>
    <property type="match status" value="1"/>
</dbReference>
<gene>
    <name evidence="5" type="ORF">SPIROBIBN47_110031</name>
</gene>
<evidence type="ECO:0000259" key="4">
    <source>
        <dbReference type="Pfam" id="PF13399"/>
    </source>
</evidence>
<name>A0A3P3XFH9_9SPIR</name>
<organism evidence="5">
    <name type="scientific">uncultured spirochete</name>
    <dbReference type="NCBI Taxonomy" id="156406"/>
    <lineage>
        <taxon>Bacteria</taxon>
        <taxon>Pseudomonadati</taxon>
        <taxon>Spirochaetota</taxon>
        <taxon>Spirochaetia</taxon>
        <taxon>Spirochaetales</taxon>
        <taxon>environmental samples</taxon>
    </lineage>
</organism>
<keyword evidence="2" id="KW-0472">Membrane</keyword>
<evidence type="ECO:0000256" key="1">
    <source>
        <dbReference type="ARBA" id="ARBA00006068"/>
    </source>
</evidence>
<dbReference type="Gene3D" id="3.30.70.2390">
    <property type="match status" value="1"/>
</dbReference>
<dbReference type="InterPro" id="IPR050922">
    <property type="entry name" value="LytR/CpsA/Psr_CW_biosynth"/>
</dbReference>
<proteinExistence type="inferred from homology"/>
<sequence>MNELQPGIFKRSVLPLLLILVLAAISAFIVVRLTQKGTVEAVIKKDKAMGILFIFEQEKKPVSNQLLIWYPSRRKAAIMDIPGSMGIILKSANRMSSIDSVYDSRNPARYVKEISDYLRFPIDGWLTYDERGLSKTVDLLEGIQIFLPEPAMGNNALPDVSLPGGSVLLDGEKASQYLTYACSADSYTEEISRKQRLLVSLLSQLSQKSGVISSSKGLRLIASKPKSNFSLETREEIFRHFVQIDVEMTITQFISGSFRTFEGRKLLFPYYDGELARDIVSQTAKALGTENSTNLQKSAVTIEILNGTGSKGVAGAASVLFESYGYKVVSVGNASSFDYAKTVMYDNEGDKSALQQVADVIGCKSFGNPDDLPGPRKANVTIILGKDFNGRYCVGQ</sequence>
<feature type="transmembrane region" description="Helical" evidence="2">
    <location>
        <begin position="12"/>
        <end position="31"/>
    </location>
</feature>
<feature type="domain" description="LytR/CpsA/Psr regulator C-terminal" evidence="4">
    <location>
        <begin position="300"/>
        <end position="388"/>
    </location>
</feature>
<keyword evidence="2" id="KW-0812">Transmembrane</keyword>
<feature type="domain" description="Cell envelope-related transcriptional attenuator" evidence="3">
    <location>
        <begin position="79"/>
        <end position="205"/>
    </location>
</feature>
<evidence type="ECO:0008006" key="6">
    <source>
        <dbReference type="Google" id="ProtNLM"/>
    </source>
</evidence>
<dbReference type="AlphaFoldDB" id="A0A3P3XFH9"/>
<evidence type="ECO:0000313" key="5">
    <source>
        <dbReference type="EMBL" id="SLM10078.1"/>
    </source>
</evidence>
<dbReference type="Pfam" id="PF13399">
    <property type="entry name" value="LytR_C"/>
    <property type="match status" value="1"/>
</dbReference>
<dbReference type="InterPro" id="IPR004474">
    <property type="entry name" value="LytR_CpsA_psr"/>
</dbReference>
<dbReference type="Pfam" id="PF03816">
    <property type="entry name" value="LytR_cpsA_psr"/>
    <property type="match status" value="1"/>
</dbReference>
<comment type="similarity">
    <text evidence="1">Belongs to the LytR/CpsA/Psr (LCP) family.</text>
</comment>
<dbReference type="EMBL" id="FWDM01000003">
    <property type="protein sequence ID" value="SLM10078.1"/>
    <property type="molecule type" value="Genomic_DNA"/>
</dbReference>
<accession>A0A3P3XFH9</accession>
<evidence type="ECO:0000259" key="3">
    <source>
        <dbReference type="Pfam" id="PF03816"/>
    </source>
</evidence>
<reference evidence="5" key="1">
    <citation type="submission" date="2017-02" db="EMBL/GenBank/DDBJ databases">
        <authorList>
            <person name="Regsiter A."/>
            <person name="William W."/>
        </authorList>
    </citation>
    <scope>NUCLEOTIDE SEQUENCE</scope>
    <source>
        <strain evidence="5">Bib</strain>
    </source>
</reference>
<dbReference type="PANTHER" id="PTHR33392">
    <property type="entry name" value="POLYISOPRENYL-TEICHOIC ACID--PEPTIDOGLYCAN TEICHOIC ACID TRANSFERASE TAGU"/>
    <property type="match status" value="1"/>
</dbReference>
<protein>
    <recommendedName>
        <fullName evidence="6">LytR/CpsA/Psr regulator C-terminal domain-containing protein</fullName>
    </recommendedName>
</protein>